<evidence type="ECO:0000313" key="3">
    <source>
        <dbReference type="EMBL" id="KAL2088563.1"/>
    </source>
</evidence>
<name>A0ABD1JPY2_9TELE</name>
<sequence>MWNPSPIPQVSWDTTLRGGGESWKGTVACLILGALFTVTIGFVYWQVVDHSHKTWILKGQLTELLWDRRSHHLLIQTPGGDKTFLNINVGDLANPDLGVPFVRNLCWLNKTSFCYRWESQVDVRISLDPGDSEHAECYNVTWGPLHCHVEVKNCFSMEGMKWYGGAGVKAQRWPINEQSAPLQPYMLSDLVIRPAAYGSVLEHYFLSSSGVAILLSPMAPLQVGIERQRQVCVRVDPGTHPQPLHYRVCVARNLKDAHQLMTRQRYASAPVMPNIAMLRSSLWKFPEHVGSGERLERELRTFSNRLKRHALGPGVISLDEHSTSLLLYTYSAHRHINWKGVSPVQHLNLSITLSPFLSLGSLQGQRSHRESGHQRLWISTRTTGGKQQAPVLTWWRGELCAKLDLSRPTSARWLSEEMLKASAHLGAEHVVMETGEGRPPEKDSVVAGEYLRRLGHIAAQAGDTTILTSASGSSELGLFVQMPALQADWSYSGLKGIIPAVFLHSLMGYPFFIPDAVGGSLAREDEVDEELFIRWLELNSFLPVLSFQKPPWSFRSDRALNLTRSYLSLHTEFVVPLLEKYAQEWGVSRNPVYRPLWWLTPDDPHTLTIDDQFLIGDEVLVAPVIDRGALQRDIYLPGADLQWQDRRTGQVHWGGALLQLYPVALEQVAVFLRIHT</sequence>
<protein>
    <recommendedName>
        <fullName evidence="2">Glycosyl hydrolase family 31 C-terminal domain-containing protein</fullName>
    </recommendedName>
</protein>
<keyword evidence="1" id="KW-0472">Membrane</keyword>
<gene>
    <name evidence="3" type="ORF">ACEWY4_015462</name>
</gene>
<organism evidence="3 4">
    <name type="scientific">Coilia grayii</name>
    <name type="common">Gray's grenadier anchovy</name>
    <dbReference type="NCBI Taxonomy" id="363190"/>
    <lineage>
        <taxon>Eukaryota</taxon>
        <taxon>Metazoa</taxon>
        <taxon>Chordata</taxon>
        <taxon>Craniata</taxon>
        <taxon>Vertebrata</taxon>
        <taxon>Euteleostomi</taxon>
        <taxon>Actinopterygii</taxon>
        <taxon>Neopterygii</taxon>
        <taxon>Teleostei</taxon>
        <taxon>Clupei</taxon>
        <taxon>Clupeiformes</taxon>
        <taxon>Clupeoidei</taxon>
        <taxon>Engraulidae</taxon>
        <taxon>Coilinae</taxon>
        <taxon>Coilia</taxon>
    </lineage>
</organism>
<dbReference type="Gene3D" id="3.20.20.80">
    <property type="entry name" value="Glycosidases"/>
    <property type="match status" value="1"/>
</dbReference>
<proteinExistence type="predicted"/>
<accession>A0ABD1JPY2</accession>
<dbReference type="InterPro" id="IPR013780">
    <property type="entry name" value="Glyco_hydro_b"/>
</dbReference>
<dbReference type="SUPFAM" id="SSF51445">
    <property type="entry name" value="(Trans)glycosidases"/>
    <property type="match status" value="1"/>
</dbReference>
<dbReference type="PANTHER" id="PTHR43053">
    <property type="entry name" value="GLYCOSIDASE FAMILY 31"/>
    <property type="match status" value="1"/>
</dbReference>
<dbReference type="Gene3D" id="2.60.40.1180">
    <property type="entry name" value="Golgi alpha-mannosidase II"/>
    <property type="match status" value="1"/>
</dbReference>
<dbReference type="PANTHER" id="PTHR43053:SF6">
    <property type="entry name" value="SITS-BINDING PROTEIN"/>
    <property type="match status" value="1"/>
</dbReference>
<keyword evidence="1" id="KW-0812">Transmembrane</keyword>
<keyword evidence="4" id="KW-1185">Reference proteome</keyword>
<feature type="domain" description="Glycosyl hydrolase family 31 C-terminal" evidence="2">
    <location>
        <begin position="590"/>
        <end position="673"/>
    </location>
</feature>
<dbReference type="Proteomes" id="UP001591681">
    <property type="component" value="Unassembled WGS sequence"/>
</dbReference>
<feature type="transmembrane region" description="Helical" evidence="1">
    <location>
        <begin position="27"/>
        <end position="47"/>
    </location>
</feature>
<reference evidence="3 4" key="1">
    <citation type="submission" date="2024-09" db="EMBL/GenBank/DDBJ databases">
        <title>A chromosome-level genome assembly of Gray's grenadier anchovy, Coilia grayii.</title>
        <authorList>
            <person name="Fu Z."/>
        </authorList>
    </citation>
    <scope>NUCLEOTIDE SEQUENCE [LARGE SCALE GENOMIC DNA]</scope>
    <source>
        <strain evidence="3">G4</strain>
        <tissue evidence="3">Muscle</tissue>
    </source>
</reference>
<comment type="caution">
    <text evidence="3">The sequence shown here is derived from an EMBL/GenBank/DDBJ whole genome shotgun (WGS) entry which is preliminary data.</text>
</comment>
<evidence type="ECO:0000313" key="4">
    <source>
        <dbReference type="Proteomes" id="UP001591681"/>
    </source>
</evidence>
<dbReference type="InterPro" id="IPR050985">
    <property type="entry name" value="Alpha-glycosidase_related"/>
</dbReference>
<dbReference type="InterPro" id="IPR048395">
    <property type="entry name" value="Glyco_hydro_31_C"/>
</dbReference>
<dbReference type="AlphaFoldDB" id="A0ABD1JPY2"/>
<evidence type="ECO:0000256" key="1">
    <source>
        <dbReference type="SAM" id="Phobius"/>
    </source>
</evidence>
<dbReference type="Pfam" id="PF21365">
    <property type="entry name" value="Glyco_hydro_31_3rd"/>
    <property type="match status" value="1"/>
</dbReference>
<dbReference type="SUPFAM" id="SSF51011">
    <property type="entry name" value="Glycosyl hydrolase domain"/>
    <property type="match status" value="1"/>
</dbReference>
<evidence type="ECO:0000259" key="2">
    <source>
        <dbReference type="Pfam" id="PF21365"/>
    </source>
</evidence>
<dbReference type="InterPro" id="IPR017853">
    <property type="entry name" value="GH"/>
</dbReference>
<dbReference type="EMBL" id="JBHFQA010000013">
    <property type="protein sequence ID" value="KAL2088563.1"/>
    <property type="molecule type" value="Genomic_DNA"/>
</dbReference>
<keyword evidence="1" id="KW-1133">Transmembrane helix</keyword>